<proteinExistence type="predicted"/>
<protein>
    <submittedName>
        <fullName evidence="1">Uncharacterized protein</fullName>
    </submittedName>
</protein>
<keyword evidence="2" id="KW-1185">Reference proteome</keyword>
<sequence>MKGSLDYYNYLYQTIENRPTEELDVLYDGLYKKAGDLFAIDNFQGVKEGRLILKILKAIREEINSRIDEEIDLYLYNIYDSISDEDKRVNWLYEV</sequence>
<accession>A0A096XST6</accession>
<dbReference type="EMBL" id="KJ801817">
    <property type="protein sequence ID" value="AII28376.1"/>
    <property type="molecule type" value="Genomic_DNA"/>
</dbReference>
<evidence type="ECO:0000313" key="1">
    <source>
        <dbReference type="EMBL" id="AII28376.1"/>
    </source>
</evidence>
<dbReference type="GeneID" id="24628065"/>
<organism evidence="1 2">
    <name type="scientific">Enterococcus phage ECP3</name>
    <dbReference type="NCBI Taxonomy" id="1498168"/>
    <lineage>
        <taxon>Viruses</taxon>
        <taxon>Duplodnaviria</taxon>
        <taxon>Heunggongvirae</taxon>
        <taxon>Uroviricota</taxon>
        <taxon>Caudoviricetes</taxon>
        <taxon>Herelleviridae</taxon>
        <taxon>Brockvirinae</taxon>
        <taxon>Kochikohdavirus</taxon>
        <taxon>Kochikohdavirus ECP3</taxon>
    </lineage>
</organism>
<dbReference type="RefSeq" id="YP_009147017.1">
    <property type="nucleotide sequence ID" value="NC_027335.2"/>
</dbReference>
<name>A0A096XST6_9CAUD</name>
<reference evidence="1" key="1">
    <citation type="submission" date="2014-05" db="EMBL/GenBank/DDBJ databases">
        <title>Complete genome sequence of Enterococcus faecalis bacteriophage ECP3.</title>
        <authorList>
            <person name="Kang H.-Y."/>
            <person name="Kim S."/>
            <person name="Kim J."/>
        </authorList>
    </citation>
    <scope>NUCLEOTIDE SEQUENCE [LARGE SCALE GENOMIC DNA]</scope>
    <source>
        <strain evidence="1">ECP3</strain>
    </source>
</reference>
<evidence type="ECO:0000313" key="2">
    <source>
        <dbReference type="Proteomes" id="UP000030157"/>
    </source>
</evidence>
<dbReference type="Proteomes" id="UP000030157">
    <property type="component" value="Segment"/>
</dbReference>